<evidence type="ECO:0000313" key="4">
    <source>
        <dbReference type="Proteomes" id="UP000249091"/>
    </source>
</evidence>
<feature type="domain" description="DUF1206" evidence="2">
    <location>
        <begin position="221"/>
        <end position="288"/>
    </location>
</feature>
<feature type="transmembrane region" description="Helical" evidence="1">
    <location>
        <begin position="86"/>
        <end position="107"/>
    </location>
</feature>
<dbReference type="AlphaFoldDB" id="A0A2X4U9N9"/>
<sequence length="292" mass="30421">MGELSRPRDAWMMGGQVTGHISTSSGSSVTGRLSRSQWFERLARAGYVASGLVHLLVGYLAIRVALGSNEEASQSGALAEIAAKPGGKFLLSVLCFVLFVLALWRLAEGVLGRAAHSSTESADKKDETFDRVKAIGTSFVYFSLAFTAFGFARGSGNSSGDKSTGITARLLESGGGKVLLVVAALVIIGVGIYHIHKGAKKKFVEDLKGNTSSLVRGLGMAGYIAKGVAVTVIGGLVIAAVFQADPEKASGLDAALKTLGAQPFGVFLLIAVGLGLIMYGLYSFVRARDAKM</sequence>
<feature type="domain" description="DUF1206" evidence="2">
    <location>
        <begin position="45"/>
        <end position="111"/>
    </location>
</feature>
<feature type="domain" description="DUF1206" evidence="2">
    <location>
        <begin position="134"/>
        <end position="200"/>
    </location>
</feature>
<feature type="transmembrane region" description="Helical" evidence="1">
    <location>
        <begin position="134"/>
        <end position="152"/>
    </location>
</feature>
<organism evidence="3 4">
    <name type="scientific">Rhodococcus coprophilus</name>
    <dbReference type="NCBI Taxonomy" id="38310"/>
    <lineage>
        <taxon>Bacteria</taxon>
        <taxon>Bacillati</taxon>
        <taxon>Actinomycetota</taxon>
        <taxon>Actinomycetes</taxon>
        <taxon>Mycobacteriales</taxon>
        <taxon>Nocardiaceae</taxon>
        <taxon>Rhodococcus</taxon>
    </lineage>
</organism>
<dbReference type="InterPro" id="IPR009597">
    <property type="entry name" value="DUF1206"/>
</dbReference>
<keyword evidence="1" id="KW-0812">Transmembrane</keyword>
<proteinExistence type="predicted"/>
<dbReference type="Pfam" id="PF06724">
    <property type="entry name" value="DUF1206"/>
    <property type="match status" value="3"/>
</dbReference>
<feature type="transmembrane region" description="Helical" evidence="1">
    <location>
        <begin position="264"/>
        <end position="285"/>
    </location>
</feature>
<evidence type="ECO:0000259" key="2">
    <source>
        <dbReference type="Pfam" id="PF06724"/>
    </source>
</evidence>
<keyword evidence="1" id="KW-0472">Membrane</keyword>
<name>A0A2X4U9N9_9NOCA</name>
<accession>A0A2X4U9N9</accession>
<feature type="transmembrane region" description="Helical" evidence="1">
    <location>
        <begin position="217"/>
        <end position="244"/>
    </location>
</feature>
<dbReference type="KEGG" id="rcr:NCTC10994_03180"/>
<gene>
    <name evidence="3" type="ORF">NCTC10994_03180</name>
</gene>
<keyword evidence="1" id="KW-1133">Transmembrane helix</keyword>
<feature type="transmembrane region" description="Helical" evidence="1">
    <location>
        <begin position="178"/>
        <end position="196"/>
    </location>
</feature>
<keyword evidence="4" id="KW-1185">Reference proteome</keyword>
<dbReference type="EMBL" id="LS483468">
    <property type="protein sequence ID" value="SQI35893.1"/>
    <property type="molecule type" value="Genomic_DNA"/>
</dbReference>
<dbReference type="STRING" id="1219011.GCA_001895045_03552"/>
<dbReference type="Proteomes" id="UP000249091">
    <property type="component" value="Chromosome 1"/>
</dbReference>
<evidence type="ECO:0000313" key="3">
    <source>
        <dbReference type="EMBL" id="SQI35893.1"/>
    </source>
</evidence>
<evidence type="ECO:0000256" key="1">
    <source>
        <dbReference type="SAM" id="Phobius"/>
    </source>
</evidence>
<protein>
    <submittedName>
        <fullName evidence="3">Domain of Uncharacterized Function (DUF1206)</fullName>
    </submittedName>
</protein>
<feature type="transmembrane region" description="Helical" evidence="1">
    <location>
        <begin position="45"/>
        <end position="66"/>
    </location>
</feature>
<reference evidence="3 4" key="1">
    <citation type="submission" date="2018-06" db="EMBL/GenBank/DDBJ databases">
        <authorList>
            <consortium name="Pathogen Informatics"/>
            <person name="Doyle S."/>
        </authorList>
    </citation>
    <scope>NUCLEOTIDE SEQUENCE [LARGE SCALE GENOMIC DNA]</scope>
    <source>
        <strain evidence="3 4">NCTC10994</strain>
    </source>
</reference>